<dbReference type="SUPFAM" id="SSF52540">
    <property type="entry name" value="P-loop containing nucleoside triphosphate hydrolases"/>
    <property type="match status" value="1"/>
</dbReference>
<dbReference type="InterPro" id="IPR000212">
    <property type="entry name" value="DNA_helicase_UvrD/REP"/>
</dbReference>
<dbReference type="AlphaFoldDB" id="K1LVE6"/>
<keyword evidence="1" id="KW-1133">Transmembrane helix</keyword>
<protein>
    <submittedName>
        <fullName evidence="2">Uncharacterized protein</fullName>
    </submittedName>
</protein>
<dbReference type="GO" id="GO:0000725">
    <property type="term" value="P:recombinational repair"/>
    <property type="evidence" value="ECO:0007669"/>
    <property type="project" value="TreeGrafter"/>
</dbReference>
<sequence length="402" mass="46693">MLNKLFIAAAGAGKTTLIVNDALKNKDKKILITTYTNANCDSIKKKIIKINGTIPKNIEILTWFSFLLKHGLRPYQDIMFSQRINGIVPVNGKSSKYIKRNDSKYFINKENLIYTDKISDAIIFMEEKNPGYIFTRISKIYNLIYIDEVQDLAGYDLDVLKYLIEVGINLIMVGDYRQATYSTHNTSKYKKYNSGKIVNFFKNENSHLNVEIDDSTLNCSHRSNQKICDFASKIADDNLIIKSASKFKDNHEGIFFISKEEVDLYLEIYKPVQLRHDKRTKVNENYRVYNFGDSKGLQFERVLIYPTSPILKWIENPESKLVDLSRAGFYVAVTRAKHSVAIVCDKKFLNRDRIKSYLLPEDFFISFRNSIILLLGFLSIIIFIVFSILNKVRKLFFIQRMM</sequence>
<evidence type="ECO:0000313" key="2">
    <source>
        <dbReference type="EMBL" id="EKB54018.1"/>
    </source>
</evidence>
<dbReference type="STRING" id="883112.HMPREF9707_01319"/>
<name>K1LVE6_9LACT</name>
<organism evidence="2 3">
    <name type="scientific">Falseniella ignava CCUG 37419</name>
    <dbReference type="NCBI Taxonomy" id="883112"/>
    <lineage>
        <taxon>Bacteria</taxon>
        <taxon>Bacillati</taxon>
        <taxon>Bacillota</taxon>
        <taxon>Bacilli</taxon>
        <taxon>Lactobacillales</taxon>
        <taxon>Aerococcaceae</taxon>
        <taxon>Falseniella</taxon>
    </lineage>
</organism>
<gene>
    <name evidence="2" type="ORF">HMPREF9707_01319</name>
</gene>
<dbReference type="GO" id="GO:0003677">
    <property type="term" value="F:DNA binding"/>
    <property type="evidence" value="ECO:0007669"/>
    <property type="project" value="InterPro"/>
</dbReference>
<feature type="transmembrane region" description="Helical" evidence="1">
    <location>
        <begin position="371"/>
        <end position="392"/>
    </location>
</feature>
<keyword evidence="1" id="KW-0472">Membrane</keyword>
<proteinExistence type="predicted"/>
<keyword evidence="3" id="KW-1185">Reference proteome</keyword>
<dbReference type="GO" id="GO:0005524">
    <property type="term" value="F:ATP binding"/>
    <property type="evidence" value="ECO:0007669"/>
    <property type="project" value="InterPro"/>
</dbReference>
<dbReference type="eggNOG" id="COG0210">
    <property type="taxonomic scope" value="Bacteria"/>
</dbReference>
<dbReference type="EMBL" id="AGZE01000036">
    <property type="protein sequence ID" value="EKB54018.1"/>
    <property type="molecule type" value="Genomic_DNA"/>
</dbReference>
<dbReference type="InterPro" id="IPR027417">
    <property type="entry name" value="P-loop_NTPase"/>
</dbReference>
<comment type="caution">
    <text evidence="2">The sequence shown here is derived from an EMBL/GenBank/DDBJ whole genome shotgun (WGS) entry which is preliminary data.</text>
</comment>
<dbReference type="PANTHER" id="PTHR11070:SF3">
    <property type="entry name" value="DNA 3'-5' HELICASE"/>
    <property type="match status" value="1"/>
</dbReference>
<dbReference type="Proteomes" id="UP000005147">
    <property type="component" value="Unassembled WGS sequence"/>
</dbReference>
<dbReference type="PATRIC" id="fig|883112.3.peg.1314"/>
<dbReference type="HOGENOM" id="CLU_064676_0_0_9"/>
<reference evidence="2 3" key="1">
    <citation type="submission" date="2012-07" db="EMBL/GenBank/DDBJ databases">
        <title>The Genome Sequence of Facklamia ignava CCUG 37419.</title>
        <authorList>
            <consortium name="The Broad Institute Genome Sequencing Platform"/>
            <person name="Earl A."/>
            <person name="Ward D."/>
            <person name="Feldgarden M."/>
            <person name="Gevers D."/>
            <person name="Huys G."/>
            <person name="Walker B."/>
            <person name="Young S.K."/>
            <person name="Zeng Q."/>
            <person name="Gargeya S."/>
            <person name="Fitzgerald M."/>
            <person name="Haas B."/>
            <person name="Abouelleil A."/>
            <person name="Alvarado L."/>
            <person name="Arachchi H.M."/>
            <person name="Berlin A.M."/>
            <person name="Chapman S.B."/>
            <person name="Goldberg J."/>
            <person name="Griggs A."/>
            <person name="Gujja S."/>
            <person name="Hansen M."/>
            <person name="Howarth C."/>
            <person name="Imamovic A."/>
            <person name="Larimer J."/>
            <person name="McCowen C."/>
            <person name="Montmayeur A."/>
            <person name="Murphy C."/>
            <person name="Neiman D."/>
            <person name="Pearson M."/>
            <person name="Priest M."/>
            <person name="Roberts A."/>
            <person name="Saif S."/>
            <person name="Shea T."/>
            <person name="Sisk P."/>
            <person name="Sykes S."/>
            <person name="Wortman J."/>
            <person name="Nusbaum C."/>
            <person name="Birren B."/>
        </authorList>
    </citation>
    <scope>NUCLEOTIDE SEQUENCE [LARGE SCALE GENOMIC DNA]</scope>
    <source>
        <strain evidence="2 3">CCUG 37419</strain>
    </source>
</reference>
<dbReference type="PANTHER" id="PTHR11070">
    <property type="entry name" value="UVRD / RECB / PCRA DNA HELICASE FAMILY MEMBER"/>
    <property type="match status" value="1"/>
</dbReference>
<accession>K1LVE6</accession>
<dbReference type="GO" id="GO:0005829">
    <property type="term" value="C:cytosol"/>
    <property type="evidence" value="ECO:0007669"/>
    <property type="project" value="TreeGrafter"/>
</dbReference>
<evidence type="ECO:0000313" key="3">
    <source>
        <dbReference type="Proteomes" id="UP000005147"/>
    </source>
</evidence>
<dbReference type="Pfam" id="PF13245">
    <property type="entry name" value="AAA_19"/>
    <property type="match status" value="1"/>
</dbReference>
<keyword evidence="1" id="KW-0812">Transmembrane</keyword>
<dbReference type="GO" id="GO:0043138">
    <property type="term" value="F:3'-5' DNA helicase activity"/>
    <property type="evidence" value="ECO:0007669"/>
    <property type="project" value="TreeGrafter"/>
</dbReference>
<dbReference type="Gene3D" id="3.40.50.300">
    <property type="entry name" value="P-loop containing nucleotide triphosphate hydrolases"/>
    <property type="match status" value="2"/>
</dbReference>
<evidence type="ECO:0000256" key="1">
    <source>
        <dbReference type="SAM" id="Phobius"/>
    </source>
</evidence>